<dbReference type="RefSeq" id="WP_157298078.1">
    <property type="nucleotide sequence ID" value="NZ_BAAAZB010000005.1"/>
</dbReference>
<evidence type="ECO:0000313" key="1">
    <source>
        <dbReference type="EMBL" id="MVT39400.1"/>
    </source>
</evidence>
<proteinExistence type="predicted"/>
<evidence type="ECO:0008006" key="3">
    <source>
        <dbReference type="Google" id="ProtNLM"/>
    </source>
</evidence>
<dbReference type="AlphaFoldDB" id="A0A6N8J2H2"/>
<protein>
    <recommendedName>
        <fullName evidence="3">DUF4595 domain-containing protein</fullName>
    </recommendedName>
</protein>
<evidence type="ECO:0000313" key="2">
    <source>
        <dbReference type="Proteomes" id="UP000468388"/>
    </source>
</evidence>
<keyword evidence="2" id="KW-1185">Reference proteome</keyword>
<dbReference type="EMBL" id="WRXO01000001">
    <property type="protein sequence ID" value="MVT39400.1"/>
    <property type="molecule type" value="Genomic_DNA"/>
</dbReference>
<sequence>MFSNPKFLRSIALLIIIFVAACGKDKNDHSVDISTKPNRVYYGFYPNNIAFYTWSDSIYYLSDGRIDKIISKRLDYLYDSIYSQFGYNTNGRVETLTMRSRGGFYNEDYDFHYDALGRMDSMHVLEYGSLTDTINGKFFYDKNGRISEVKMFAIPKDTPVVFAHVYYFRDAAGILDSSRVVREINAFSYTESSATITYNNAKSQQKAFIDHDYLLFLALRDNPHLFSSSGEQNISDQLLNPDQLILKSYSRSWRNSGNTANNAVVTPFTADYYYYPNQFVKTLSIYFSSNERLRLVLRFEYPGYKLD</sequence>
<organism evidence="1 2">
    <name type="scientific">Chitinophaga oryziterrae</name>
    <dbReference type="NCBI Taxonomy" id="1031224"/>
    <lineage>
        <taxon>Bacteria</taxon>
        <taxon>Pseudomonadati</taxon>
        <taxon>Bacteroidota</taxon>
        <taxon>Chitinophagia</taxon>
        <taxon>Chitinophagales</taxon>
        <taxon>Chitinophagaceae</taxon>
        <taxon>Chitinophaga</taxon>
    </lineage>
</organism>
<dbReference type="OrthoDB" id="1436531at2"/>
<name>A0A6N8J2H2_9BACT</name>
<accession>A0A6N8J2H2</accession>
<dbReference type="Proteomes" id="UP000468388">
    <property type="component" value="Unassembled WGS sequence"/>
</dbReference>
<comment type="caution">
    <text evidence="1">The sequence shown here is derived from an EMBL/GenBank/DDBJ whole genome shotgun (WGS) entry which is preliminary data.</text>
</comment>
<gene>
    <name evidence="1" type="ORF">GO495_02275</name>
</gene>
<reference evidence="1 2" key="1">
    <citation type="submission" date="2019-12" db="EMBL/GenBank/DDBJ databases">
        <title>The draft genomic sequence of strain Chitinophaga oryziterrae JCM 16595.</title>
        <authorList>
            <person name="Zhang X."/>
        </authorList>
    </citation>
    <scope>NUCLEOTIDE SEQUENCE [LARGE SCALE GENOMIC DNA]</scope>
    <source>
        <strain evidence="1 2">JCM 16595</strain>
    </source>
</reference>
<dbReference type="PROSITE" id="PS51257">
    <property type="entry name" value="PROKAR_LIPOPROTEIN"/>
    <property type="match status" value="1"/>
</dbReference>